<comment type="caution">
    <text evidence="2">The sequence shown here is derived from an EMBL/GenBank/DDBJ whole genome shotgun (WGS) entry which is preliminary data.</text>
</comment>
<organism evidence="2 3">
    <name type="scientific">Litorivivens lipolytica</name>
    <dbReference type="NCBI Taxonomy" id="1524264"/>
    <lineage>
        <taxon>Bacteria</taxon>
        <taxon>Pseudomonadati</taxon>
        <taxon>Pseudomonadota</taxon>
        <taxon>Gammaproteobacteria</taxon>
        <taxon>Litorivivens</taxon>
    </lineage>
</organism>
<dbReference type="Pfam" id="PF22691">
    <property type="entry name" value="Thiolase_C_1"/>
    <property type="match status" value="1"/>
</dbReference>
<proteinExistence type="predicted"/>
<keyword evidence="2" id="KW-0808">Transferase</keyword>
<gene>
    <name evidence="2" type="ORF">FHR99_001167</name>
</gene>
<dbReference type="Proteomes" id="UP000537130">
    <property type="component" value="Unassembled WGS sequence"/>
</dbReference>
<dbReference type="AlphaFoldDB" id="A0A7W4W3T4"/>
<dbReference type="PANTHER" id="PTHR42870:SF1">
    <property type="entry name" value="NON-SPECIFIC LIPID-TRANSFER PROTEIN-LIKE 2"/>
    <property type="match status" value="1"/>
</dbReference>
<dbReference type="PANTHER" id="PTHR42870">
    <property type="entry name" value="ACETYL-COA C-ACETYLTRANSFERASE"/>
    <property type="match status" value="1"/>
</dbReference>
<protein>
    <submittedName>
        <fullName evidence="2">Acetyl-CoA acetyltransferase</fullName>
    </submittedName>
</protein>
<dbReference type="InterPro" id="IPR055140">
    <property type="entry name" value="Thiolase_C_2"/>
</dbReference>
<dbReference type="SUPFAM" id="SSF53901">
    <property type="entry name" value="Thiolase-like"/>
    <property type="match status" value="2"/>
</dbReference>
<dbReference type="RefSeq" id="WP_183409584.1">
    <property type="nucleotide sequence ID" value="NZ_JACHWY010000001.1"/>
</dbReference>
<dbReference type="GO" id="GO:0003988">
    <property type="term" value="F:acetyl-CoA C-acyltransferase activity"/>
    <property type="evidence" value="ECO:0007669"/>
    <property type="project" value="UniProtKB-ARBA"/>
</dbReference>
<dbReference type="EMBL" id="JACHWY010000001">
    <property type="protein sequence ID" value="MBB3046931.1"/>
    <property type="molecule type" value="Genomic_DNA"/>
</dbReference>
<evidence type="ECO:0000313" key="2">
    <source>
        <dbReference type="EMBL" id="MBB3046931.1"/>
    </source>
</evidence>
<dbReference type="PIRSF" id="PIRSF000429">
    <property type="entry name" value="Ac-CoA_Ac_transf"/>
    <property type="match status" value="1"/>
</dbReference>
<accession>A0A7W4W3T4</accession>
<name>A0A7W4W3T4_9GAMM</name>
<feature type="domain" description="Thiolase C-terminal" evidence="1">
    <location>
        <begin position="277"/>
        <end position="411"/>
    </location>
</feature>
<keyword evidence="3" id="KW-1185">Reference proteome</keyword>
<evidence type="ECO:0000259" key="1">
    <source>
        <dbReference type="Pfam" id="PF22691"/>
    </source>
</evidence>
<sequence length="415" mass="44979">MAQTIKQLKERAGSFSWGHSVELDDIRGEVAIVGIGETEYSGPSGRSAKAMALEAVAAAIADAGLKPDDVDGLMISPGIGDQITPDDFRAHFNTTGDIWFSQEGGAMIWGATCAHTAAHAIRNRQASTIVNVFSVDWATTRTQGGKRPGDWHASEPMKAGFELPFGWFPQPLYFSTFMHRHMHEFGTTAEQLAQIPLTFRRHANSHKGAVMHDREMSLEQYLARPLLADPFRVEDCCLISDGAGAFVLCAAERAADFPHTPAIVEGVGRGCIDGAPYISQQKNLTATPQTFAAPWAYAMADISAKDIDVIGVYDCFSGTALMQVEDMGFCQKGEGGEFIADDRLYYRRPRSQGGIPCNTHGGLLSHAYVLGIAHVIELVRQIRGTAQNQVEQVRRAAYAGFTADEGATLILARGE</sequence>
<dbReference type="Gene3D" id="3.40.47.10">
    <property type="match status" value="1"/>
</dbReference>
<dbReference type="CDD" id="cd00829">
    <property type="entry name" value="SCP-x_thiolase"/>
    <property type="match status" value="1"/>
</dbReference>
<dbReference type="InterPro" id="IPR002155">
    <property type="entry name" value="Thiolase"/>
</dbReference>
<dbReference type="InterPro" id="IPR016039">
    <property type="entry name" value="Thiolase-like"/>
</dbReference>
<reference evidence="2 3" key="1">
    <citation type="submission" date="2020-08" db="EMBL/GenBank/DDBJ databases">
        <title>Genomic Encyclopedia of Type Strains, Phase III (KMG-III): the genomes of soil and plant-associated and newly described type strains.</title>
        <authorList>
            <person name="Whitman W."/>
        </authorList>
    </citation>
    <scope>NUCLEOTIDE SEQUENCE [LARGE SCALE GENOMIC DNA]</scope>
    <source>
        <strain evidence="2 3">CECT 8654</strain>
    </source>
</reference>
<evidence type="ECO:0000313" key="3">
    <source>
        <dbReference type="Proteomes" id="UP000537130"/>
    </source>
</evidence>